<dbReference type="Proteomes" id="UP000019763">
    <property type="component" value="Unassembled WGS sequence"/>
</dbReference>
<feature type="domain" description="Phospholipase/carboxylesterase/thioesterase" evidence="3">
    <location>
        <begin position="45"/>
        <end position="250"/>
    </location>
</feature>
<evidence type="ECO:0000256" key="2">
    <source>
        <dbReference type="ARBA" id="ARBA00022801"/>
    </source>
</evidence>
<dbReference type="VEuPathDB" id="CryptoDB:GNI_014590"/>
<dbReference type="PANTHER" id="PTHR10655:SF17">
    <property type="entry name" value="LYSOPHOSPHOLIPASE-LIKE PROTEIN 1"/>
    <property type="match status" value="1"/>
</dbReference>
<sequence length="252" mass="27637">MVKKNLSKRALQIGPTLPGPALSRPPNSLVLQTGQFLQFDDAQLLVVVFLHGLGSDGNDMKQLLTTVLLKKPDLHDQTVVLCPNAGLRPISWVNGQAMTAWGDIFTLGPEGKDDWEGFEESRKMVEGLIDQTLKENPTISNIVIGGFSQGGALSYHIALQSTRKLAGLIVMSGWVPARMTPLGANVTDIARSTKILHCHGKTDFVVRWSPLNGQMLDQMGVKNYDIKLYENCAHEVCTEEIADIMQFLTANL</sequence>
<dbReference type="AlphaFoldDB" id="A0A023BCF3"/>
<dbReference type="Gene3D" id="3.40.50.1820">
    <property type="entry name" value="alpha/beta hydrolase"/>
    <property type="match status" value="1"/>
</dbReference>
<gene>
    <name evidence="4" type="ORF">GNI_014590</name>
</gene>
<dbReference type="InterPro" id="IPR003140">
    <property type="entry name" value="PLipase/COase/thioEstase"/>
</dbReference>
<dbReference type="PANTHER" id="PTHR10655">
    <property type="entry name" value="LYSOPHOSPHOLIPASE-RELATED"/>
    <property type="match status" value="1"/>
</dbReference>
<dbReference type="OrthoDB" id="2418081at2759"/>
<reference evidence="4" key="1">
    <citation type="submission" date="2013-12" db="EMBL/GenBank/DDBJ databases">
        <authorList>
            <person name="Omoto C.K."/>
            <person name="Sibley D."/>
            <person name="Venepally P."/>
            <person name="Hadjithomas M."/>
            <person name="Karamycheva S."/>
            <person name="Brunk B."/>
            <person name="Roos D."/>
            <person name="Caler E."/>
            <person name="Lorenzi H."/>
        </authorList>
    </citation>
    <scope>NUCLEOTIDE SEQUENCE</scope>
</reference>
<dbReference type="RefSeq" id="XP_011128930.1">
    <property type="nucleotide sequence ID" value="XM_011130628.1"/>
</dbReference>
<dbReference type="OMA" id="LMFRTYN"/>
<comment type="similarity">
    <text evidence="1">Belongs to the AB hydrolase superfamily. AB hydrolase 2 family.</text>
</comment>
<comment type="caution">
    <text evidence="4">The sequence shown here is derived from an EMBL/GenBank/DDBJ whole genome shotgun (WGS) entry which is preliminary data.</text>
</comment>
<evidence type="ECO:0000313" key="4">
    <source>
        <dbReference type="EMBL" id="EZG83569.1"/>
    </source>
</evidence>
<evidence type="ECO:0000256" key="1">
    <source>
        <dbReference type="ARBA" id="ARBA00006499"/>
    </source>
</evidence>
<evidence type="ECO:0000313" key="5">
    <source>
        <dbReference type="Proteomes" id="UP000019763"/>
    </source>
</evidence>
<dbReference type="SUPFAM" id="SSF53474">
    <property type="entry name" value="alpha/beta-Hydrolases"/>
    <property type="match status" value="1"/>
</dbReference>
<dbReference type="EMBL" id="AFNH02000107">
    <property type="protein sequence ID" value="EZG83569.1"/>
    <property type="molecule type" value="Genomic_DNA"/>
</dbReference>
<dbReference type="Pfam" id="PF02230">
    <property type="entry name" value="Abhydrolase_2"/>
    <property type="match status" value="1"/>
</dbReference>
<dbReference type="GO" id="GO:0005737">
    <property type="term" value="C:cytoplasm"/>
    <property type="evidence" value="ECO:0007669"/>
    <property type="project" value="TreeGrafter"/>
</dbReference>
<keyword evidence="5" id="KW-1185">Reference proteome</keyword>
<dbReference type="GO" id="GO:0008474">
    <property type="term" value="F:palmitoyl-(protein) hydrolase activity"/>
    <property type="evidence" value="ECO:0007669"/>
    <property type="project" value="TreeGrafter"/>
</dbReference>
<keyword evidence="2" id="KW-0378">Hydrolase</keyword>
<organism evidence="4 5">
    <name type="scientific">Gregarina niphandrodes</name>
    <name type="common">Septate eugregarine</name>
    <dbReference type="NCBI Taxonomy" id="110365"/>
    <lineage>
        <taxon>Eukaryota</taxon>
        <taxon>Sar</taxon>
        <taxon>Alveolata</taxon>
        <taxon>Apicomplexa</taxon>
        <taxon>Conoidasida</taxon>
        <taxon>Gregarinasina</taxon>
        <taxon>Eugregarinorida</taxon>
        <taxon>Gregarinidae</taxon>
        <taxon>Gregarina</taxon>
    </lineage>
</organism>
<name>A0A023BCF3_GRENI</name>
<dbReference type="InterPro" id="IPR029058">
    <property type="entry name" value="AB_hydrolase_fold"/>
</dbReference>
<accession>A0A023BCF3</accession>
<dbReference type="GO" id="GO:0052689">
    <property type="term" value="F:carboxylic ester hydrolase activity"/>
    <property type="evidence" value="ECO:0007669"/>
    <property type="project" value="TreeGrafter"/>
</dbReference>
<proteinExistence type="inferred from homology"/>
<dbReference type="InterPro" id="IPR050565">
    <property type="entry name" value="LYPA1-2/EST-like"/>
</dbReference>
<dbReference type="eggNOG" id="KOG2112">
    <property type="taxonomic scope" value="Eukaryota"/>
</dbReference>
<evidence type="ECO:0000259" key="3">
    <source>
        <dbReference type="Pfam" id="PF02230"/>
    </source>
</evidence>
<dbReference type="GeneID" id="22910794"/>
<protein>
    <submittedName>
        <fullName evidence="4">Phospholipase/carboxylesterase</fullName>
    </submittedName>
</protein>